<feature type="transmembrane region" description="Helical" evidence="2">
    <location>
        <begin position="105"/>
        <end position="124"/>
    </location>
</feature>
<protein>
    <submittedName>
        <fullName evidence="3">Uncharacterized protein</fullName>
    </submittedName>
</protein>
<keyword evidence="4" id="KW-1185">Reference proteome</keyword>
<proteinExistence type="predicted"/>
<evidence type="ECO:0000313" key="3">
    <source>
        <dbReference type="EMBL" id="GLC49198.1"/>
    </source>
</evidence>
<keyword evidence="2" id="KW-0472">Membrane</keyword>
<keyword evidence="2" id="KW-1133">Transmembrane helix</keyword>
<feature type="transmembrane region" description="Helical" evidence="2">
    <location>
        <begin position="74"/>
        <end position="93"/>
    </location>
</feature>
<feature type="compositionally biased region" description="Low complexity" evidence="1">
    <location>
        <begin position="211"/>
        <end position="259"/>
    </location>
</feature>
<reference evidence="3 4" key="1">
    <citation type="journal article" date="2023" name="Commun. Biol.">
        <title>Reorganization of the ancestral sex-determining regions during the evolution of trioecy in Pleodorina starrii.</title>
        <authorList>
            <person name="Takahashi K."/>
            <person name="Suzuki S."/>
            <person name="Kawai-Toyooka H."/>
            <person name="Yamamoto K."/>
            <person name="Hamaji T."/>
            <person name="Ootsuki R."/>
            <person name="Yamaguchi H."/>
            <person name="Kawachi M."/>
            <person name="Higashiyama T."/>
            <person name="Nozaki H."/>
        </authorList>
    </citation>
    <scope>NUCLEOTIDE SEQUENCE [LARGE SCALE GENOMIC DNA]</scope>
    <source>
        <strain evidence="3 4">NIES-4479</strain>
    </source>
</reference>
<accession>A0A9W6EXQ9</accession>
<evidence type="ECO:0000256" key="1">
    <source>
        <dbReference type="SAM" id="MobiDB-lite"/>
    </source>
</evidence>
<keyword evidence="2" id="KW-0812">Transmembrane</keyword>
<dbReference type="EMBL" id="BRXU01000002">
    <property type="protein sequence ID" value="GLC49198.1"/>
    <property type="molecule type" value="Genomic_DNA"/>
</dbReference>
<feature type="region of interest" description="Disordered" evidence="1">
    <location>
        <begin position="200"/>
        <end position="259"/>
    </location>
</feature>
<dbReference type="Proteomes" id="UP001165080">
    <property type="component" value="Unassembled WGS sequence"/>
</dbReference>
<feature type="transmembrane region" description="Helical" evidence="2">
    <location>
        <begin position="21"/>
        <end position="43"/>
    </location>
</feature>
<comment type="caution">
    <text evidence="3">The sequence shown here is derived from an EMBL/GenBank/DDBJ whole genome shotgun (WGS) entry which is preliminary data.</text>
</comment>
<feature type="transmembrane region" description="Helical" evidence="2">
    <location>
        <begin position="144"/>
        <end position="164"/>
    </location>
</feature>
<dbReference type="AlphaFoldDB" id="A0A9W6EXQ9"/>
<gene>
    <name evidence="3" type="primary">PLEST004346</name>
    <name evidence="3" type="ORF">PLESTB_000192900</name>
</gene>
<name>A0A9W6EXQ9_9CHLO</name>
<evidence type="ECO:0000256" key="2">
    <source>
        <dbReference type="SAM" id="Phobius"/>
    </source>
</evidence>
<evidence type="ECO:0000313" key="4">
    <source>
        <dbReference type="Proteomes" id="UP001165080"/>
    </source>
</evidence>
<organism evidence="3 4">
    <name type="scientific">Pleodorina starrii</name>
    <dbReference type="NCBI Taxonomy" id="330485"/>
    <lineage>
        <taxon>Eukaryota</taxon>
        <taxon>Viridiplantae</taxon>
        <taxon>Chlorophyta</taxon>
        <taxon>core chlorophytes</taxon>
        <taxon>Chlorophyceae</taxon>
        <taxon>CS clade</taxon>
        <taxon>Chlamydomonadales</taxon>
        <taxon>Volvocaceae</taxon>
        <taxon>Pleodorina</taxon>
    </lineage>
</organism>
<sequence length="259" mass="27038">MDISCSFSLSIKRVGDAHARNVLWALAGALAATVILFASLGSIQNQCRFEDPSLLEGVTGFSGAVLGCKKLYRYYWFITSLNFVTGAYGAWIVARGFLARSRGAVLGLLVIANLLTINMTDSFLSMVDIPKWQDGPARDRVRTMIAGCIITAVFQAVSIILVGYEPNAAAPVKTEKPVAKSAPVEEVPKTEATILELSSVPAPEAAPAPAPEAAASEPVATPADDVEAPAAAPEVTPSAPEAAQEVAEPEASAVAVTVQ</sequence>